<dbReference type="Pfam" id="PF07969">
    <property type="entry name" value="Amidohydro_3"/>
    <property type="match status" value="1"/>
</dbReference>
<reference evidence="2" key="1">
    <citation type="submission" date="2018-05" db="EMBL/GenBank/DDBJ databases">
        <authorList>
            <person name="Lanie J.A."/>
            <person name="Ng W.-L."/>
            <person name="Kazmierczak K.M."/>
            <person name="Andrzejewski T.M."/>
            <person name="Davidsen T.M."/>
            <person name="Wayne K.J."/>
            <person name="Tettelin H."/>
            <person name="Glass J.I."/>
            <person name="Rusch D."/>
            <person name="Podicherti R."/>
            <person name="Tsui H.-C.T."/>
            <person name="Winkler M.E."/>
        </authorList>
    </citation>
    <scope>NUCLEOTIDE SEQUENCE</scope>
</reference>
<dbReference type="Gene3D" id="3.20.20.140">
    <property type="entry name" value="Metal-dependent hydrolases"/>
    <property type="match status" value="1"/>
</dbReference>
<proteinExistence type="predicted"/>
<feature type="domain" description="Amidohydrolase 3" evidence="1">
    <location>
        <begin position="47"/>
        <end position="186"/>
    </location>
</feature>
<evidence type="ECO:0000313" key="2">
    <source>
        <dbReference type="EMBL" id="SVA70546.1"/>
    </source>
</evidence>
<gene>
    <name evidence="2" type="ORF">METZ01_LOCUS123400</name>
</gene>
<dbReference type="PANTHER" id="PTHR11647:SF1">
    <property type="entry name" value="COLLAPSIN RESPONSE MEDIATOR PROTEIN"/>
    <property type="match status" value="1"/>
</dbReference>
<dbReference type="GO" id="GO:0005829">
    <property type="term" value="C:cytosol"/>
    <property type="evidence" value="ECO:0007669"/>
    <property type="project" value="TreeGrafter"/>
</dbReference>
<dbReference type="InterPro" id="IPR011059">
    <property type="entry name" value="Metal-dep_hydrolase_composite"/>
</dbReference>
<protein>
    <recommendedName>
        <fullName evidence="1">Amidohydrolase 3 domain-containing protein</fullName>
    </recommendedName>
</protein>
<feature type="non-terminal residue" evidence="2">
    <location>
        <position position="186"/>
    </location>
</feature>
<sequence length="186" mass="20070">MNDIEIKNATILDGLGNDPYTGNIYVKDGKIVVITHEETYEASVSLDASGKIVSPGFIDLHTHSDISFLLDSTAQSKVRQGVTLELIGNCGLSICAPLIGDARDMFDTWVSDHTDSYTPDWIDYAGYIKASKKAKATLNIAFQIGHASLRLAVMGQDDRSPTADELTEMKRLPGESLDAGALGFST</sequence>
<dbReference type="InterPro" id="IPR013108">
    <property type="entry name" value="Amidohydro_3"/>
</dbReference>
<dbReference type="Gene3D" id="2.30.40.10">
    <property type="entry name" value="Urease, subunit C, domain 1"/>
    <property type="match status" value="1"/>
</dbReference>
<dbReference type="InterPro" id="IPR050378">
    <property type="entry name" value="Metallo-dep_Hydrolases_sf"/>
</dbReference>
<name>A0A381Y0D3_9ZZZZ</name>
<dbReference type="SUPFAM" id="SSF51556">
    <property type="entry name" value="Metallo-dependent hydrolases"/>
    <property type="match status" value="1"/>
</dbReference>
<dbReference type="PANTHER" id="PTHR11647">
    <property type="entry name" value="HYDRANTOINASE/DIHYDROPYRIMIDINASE FAMILY MEMBER"/>
    <property type="match status" value="1"/>
</dbReference>
<evidence type="ECO:0000259" key="1">
    <source>
        <dbReference type="Pfam" id="PF07969"/>
    </source>
</evidence>
<organism evidence="2">
    <name type="scientific">marine metagenome</name>
    <dbReference type="NCBI Taxonomy" id="408172"/>
    <lineage>
        <taxon>unclassified sequences</taxon>
        <taxon>metagenomes</taxon>
        <taxon>ecological metagenomes</taxon>
    </lineage>
</organism>
<dbReference type="AlphaFoldDB" id="A0A381Y0D3"/>
<dbReference type="InterPro" id="IPR032466">
    <property type="entry name" value="Metal_Hydrolase"/>
</dbReference>
<dbReference type="EMBL" id="UINC01017064">
    <property type="protein sequence ID" value="SVA70546.1"/>
    <property type="molecule type" value="Genomic_DNA"/>
</dbReference>
<dbReference type="SUPFAM" id="SSF51338">
    <property type="entry name" value="Composite domain of metallo-dependent hydrolases"/>
    <property type="match status" value="1"/>
</dbReference>
<accession>A0A381Y0D3</accession>
<dbReference type="GO" id="GO:0016812">
    <property type="term" value="F:hydrolase activity, acting on carbon-nitrogen (but not peptide) bonds, in cyclic amides"/>
    <property type="evidence" value="ECO:0007669"/>
    <property type="project" value="TreeGrafter"/>
</dbReference>